<evidence type="ECO:0008006" key="4">
    <source>
        <dbReference type="Google" id="ProtNLM"/>
    </source>
</evidence>
<dbReference type="EMBL" id="BRXR01000001">
    <property type="protein sequence ID" value="GLC31607.1"/>
    <property type="molecule type" value="Genomic_DNA"/>
</dbReference>
<gene>
    <name evidence="2" type="ORF">bsdE14_30170</name>
</gene>
<protein>
    <recommendedName>
        <fullName evidence="4">LPXTG cell wall anchor domain-containing protein</fullName>
    </recommendedName>
</protein>
<name>A0ABQ5N8V7_9CLOT</name>
<dbReference type="RefSeq" id="WP_264850939.1">
    <property type="nucleotide sequence ID" value="NZ_BRXR01000001.1"/>
</dbReference>
<keyword evidence="1" id="KW-0472">Membrane</keyword>
<keyword evidence="1" id="KW-0812">Transmembrane</keyword>
<comment type="caution">
    <text evidence="2">The sequence shown here is derived from an EMBL/GenBank/DDBJ whole genome shotgun (WGS) entry which is preliminary data.</text>
</comment>
<reference evidence="2 3" key="1">
    <citation type="journal article" date="2024" name="Int. J. Syst. Evol. Microbiol.">
        <title>Clostridium omnivorum sp. nov., isolated from anoxic soil under the treatment of reductive soil disinfestation.</title>
        <authorList>
            <person name="Ueki A."/>
            <person name="Tonouchi A."/>
            <person name="Kaku N."/>
            <person name="Honma S."/>
            <person name="Ueki K."/>
        </authorList>
    </citation>
    <scope>NUCLEOTIDE SEQUENCE [LARGE SCALE GENOMIC DNA]</scope>
    <source>
        <strain evidence="2 3">E14</strain>
    </source>
</reference>
<dbReference type="Proteomes" id="UP001208567">
    <property type="component" value="Unassembled WGS sequence"/>
</dbReference>
<evidence type="ECO:0000256" key="1">
    <source>
        <dbReference type="SAM" id="Phobius"/>
    </source>
</evidence>
<accession>A0ABQ5N8V7</accession>
<organism evidence="2 3">
    <name type="scientific">Clostridium omnivorum</name>
    <dbReference type="NCBI Taxonomy" id="1604902"/>
    <lineage>
        <taxon>Bacteria</taxon>
        <taxon>Bacillati</taxon>
        <taxon>Bacillota</taxon>
        <taxon>Clostridia</taxon>
        <taxon>Eubacteriales</taxon>
        <taxon>Clostridiaceae</taxon>
        <taxon>Clostridium</taxon>
    </lineage>
</organism>
<evidence type="ECO:0000313" key="2">
    <source>
        <dbReference type="EMBL" id="GLC31607.1"/>
    </source>
</evidence>
<sequence length="122" mass="13722">MENNNESLNFKINPDDFTIKLNDEFFDPEAEVPVDQAHLLRMNINKNDVQTNAPVEQIQKEAQEEAGPNIKIEVTKSGAEVNINTKKVPNQCSTEKNSNNKAILGALIAVAGILMFYSHRRR</sequence>
<proteinExistence type="predicted"/>
<keyword evidence="3" id="KW-1185">Reference proteome</keyword>
<evidence type="ECO:0000313" key="3">
    <source>
        <dbReference type="Proteomes" id="UP001208567"/>
    </source>
</evidence>
<feature type="transmembrane region" description="Helical" evidence="1">
    <location>
        <begin position="102"/>
        <end position="119"/>
    </location>
</feature>
<keyword evidence="1" id="KW-1133">Transmembrane helix</keyword>